<reference evidence="3" key="1">
    <citation type="submission" date="2016-10" db="EMBL/GenBank/DDBJ databases">
        <authorList>
            <person name="Varghese N."/>
            <person name="Submissions S."/>
        </authorList>
    </citation>
    <scope>NUCLEOTIDE SEQUENCE [LARGE SCALE GENOMIC DNA]</scope>
    <source>
        <strain evidence="3">DSM 13078</strain>
    </source>
</reference>
<proteinExistence type="predicted"/>
<dbReference type="CDD" id="cd02440">
    <property type="entry name" value="AdoMet_MTases"/>
    <property type="match status" value="1"/>
</dbReference>
<dbReference type="GO" id="GO:0032259">
    <property type="term" value="P:methylation"/>
    <property type="evidence" value="ECO:0007669"/>
    <property type="project" value="UniProtKB-KW"/>
</dbReference>
<accession>A0A1I1D283</accession>
<dbReference type="SUPFAM" id="SSF53335">
    <property type="entry name" value="S-adenosyl-L-methionine-dependent methyltransferases"/>
    <property type="match status" value="1"/>
</dbReference>
<dbReference type="Pfam" id="PF13649">
    <property type="entry name" value="Methyltransf_25"/>
    <property type="match status" value="1"/>
</dbReference>
<dbReference type="InterPro" id="IPR029063">
    <property type="entry name" value="SAM-dependent_MTases_sf"/>
</dbReference>
<dbReference type="RefSeq" id="WP_089784577.1">
    <property type="nucleotide sequence ID" value="NZ_FOKW01000001.1"/>
</dbReference>
<keyword evidence="2" id="KW-0808">Transferase</keyword>
<feature type="domain" description="Methyltransferase" evidence="1">
    <location>
        <begin position="22"/>
        <end position="117"/>
    </location>
</feature>
<keyword evidence="2" id="KW-0489">Methyltransferase</keyword>
<keyword evidence="3" id="KW-1185">Reference proteome</keyword>
<dbReference type="OrthoDB" id="269311at2157"/>
<dbReference type="Gene3D" id="3.40.50.150">
    <property type="entry name" value="Vaccinia Virus protein VP39"/>
    <property type="match status" value="1"/>
</dbReference>
<organism evidence="2 3">
    <name type="scientific">Natronobacterium haloterrestre</name>
    <name type="common">Halobiforma haloterrestris</name>
    <dbReference type="NCBI Taxonomy" id="148448"/>
    <lineage>
        <taxon>Archaea</taxon>
        <taxon>Methanobacteriati</taxon>
        <taxon>Methanobacteriota</taxon>
        <taxon>Stenosarchaea group</taxon>
        <taxon>Halobacteria</taxon>
        <taxon>Halobacteriales</taxon>
        <taxon>Natrialbaceae</taxon>
        <taxon>Natronobacterium</taxon>
    </lineage>
</organism>
<sequence length="240" mass="25406">MEAPSTVERALADRTIDGRRCLEAGAGVGNTTAGLLEAGAREVHAVTNDPDHAAAVRDRLADRGDGDRATVHLADLRSIPLPDDSVEVVTAHALCNVLAPAQLESIAGELTRVAAPGATLVVDDYAPIPDSPVRELFAVENAVAELADGDPALTFYPATGLRRLFTGHGWTHDRTETILEPVPWTSDLLEAHVDVVRDRAAGLPDDLAGPLLDRAERLATDIGDAAVGEMYSLAMRYPRG</sequence>
<dbReference type="EMBL" id="FOKW01000001">
    <property type="protein sequence ID" value="SFB68924.1"/>
    <property type="molecule type" value="Genomic_DNA"/>
</dbReference>
<protein>
    <submittedName>
        <fullName evidence="2">Methyltransferase domain-containing protein</fullName>
    </submittedName>
</protein>
<dbReference type="InterPro" id="IPR041698">
    <property type="entry name" value="Methyltransf_25"/>
</dbReference>
<evidence type="ECO:0000313" key="3">
    <source>
        <dbReference type="Proteomes" id="UP000199161"/>
    </source>
</evidence>
<evidence type="ECO:0000259" key="1">
    <source>
        <dbReference type="Pfam" id="PF13649"/>
    </source>
</evidence>
<gene>
    <name evidence="2" type="ORF">SAMN05444422_101197</name>
</gene>
<dbReference type="AlphaFoldDB" id="A0A1I1D283"/>
<dbReference type="Proteomes" id="UP000199161">
    <property type="component" value="Unassembled WGS sequence"/>
</dbReference>
<name>A0A1I1D283_NATHA</name>
<evidence type="ECO:0000313" key="2">
    <source>
        <dbReference type="EMBL" id="SFB68924.1"/>
    </source>
</evidence>
<dbReference type="GO" id="GO:0008168">
    <property type="term" value="F:methyltransferase activity"/>
    <property type="evidence" value="ECO:0007669"/>
    <property type="project" value="UniProtKB-KW"/>
</dbReference>